<evidence type="ECO:0000256" key="2">
    <source>
        <dbReference type="ARBA" id="ARBA00022768"/>
    </source>
</evidence>
<feature type="domain" description="Translation elongation factor EFTs/EF1B dimerisation" evidence="8">
    <location>
        <begin position="94"/>
        <end position="245"/>
    </location>
</feature>
<dbReference type="InterPro" id="IPR036402">
    <property type="entry name" value="EF-Ts_dimer_sf"/>
</dbReference>
<sequence>MFQMISHQFFRSIHTNYILCYSTKKTLLSKLRKKTGYAFVNCKKALELHNNDIEKAEEWLNEQAQSQGWSKALKLKSRITSEGLIAMITNKNHGALVEINCETDFVARNKKFHDLAQIILTTVLKYGMTVDQDSLVKKTMLCTESINKLCAEDGKSLSDHSALTIGLIGENINIRRAICMSVQPGVHLYGCTHPTPVNPVPSSFGRYGALLALKSDKKKEMLGMQLCQHVIGMNPIKVGDPKIDEPLDNIDDETIMLYQEFLFNPAVSIQQLLQNEQIEILDFVRFEMGETFENRQSLDSIETCG</sequence>
<dbReference type="GO" id="GO:0005739">
    <property type="term" value="C:mitochondrion"/>
    <property type="evidence" value="ECO:0007669"/>
    <property type="project" value="UniProtKB-SubCell"/>
</dbReference>
<evidence type="ECO:0000259" key="8">
    <source>
        <dbReference type="Pfam" id="PF00889"/>
    </source>
</evidence>
<keyword evidence="4" id="KW-0809">Transit peptide</keyword>
<dbReference type="Proteomes" id="UP000242457">
    <property type="component" value="Unassembled WGS sequence"/>
</dbReference>
<dbReference type="InterPro" id="IPR018101">
    <property type="entry name" value="Transl_elong_Ts_CS"/>
</dbReference>
<keyword evidence="2 6" id="KW-0251">Elongation factor</keyword>
<keyword evidence="3 6" id="KW-0648">Protein biosynthesis</keyword>
<dbReference type="AlphaFoldDB" id="A0A2A3EIN6"/>
<dbReference type="PROSITE" id="PS01127">
    <property type="entry name" value="EF_TS_2"/>
    <property type="match status" value="1"/>
</dbReference>
<evidence type="ECO:0000313" key="9">
    <source>
        <dbReference type="EMBL" id="PBC31069.1"/>
    </source>
</evidence>
<evidence type="ECO:0000313" key="10">
    <source>
        <dbReference type="Proteomes" id="UP000242457"/>
    </source>
</evidence>
<accession>A0A2A3EIN6</accession>
<evidence type="ECO:0000256" key="5">
    <source>
        <dbReference type="ARBA" id="ARBA00023128"/>
    </source>
</evidence>
<reference evidence="9 10" key="1">
    <citation type="submission" date="2014-07" db="EMBL/GenBank/DDBJ databases">
        <title>Genomic and transcriptomic analysis on Apis cerana provide comprehensive insights into honey bee biology.</title>
        <authorList>
            <person name="Diao Q."/>
            <person name="Sun L."/>
            <person name="Zheng H."/>
            <person name="Zheng H."/>
            <person name="Xu S."/>
            <person name="Wang S."/>
            <person name="Zeng Z."/>
            <person name="Hu F."/>
            <person name="Su S."/>
            <person name="Wu J."/>
        </authorList>
    </citation>
    <scope>NUCLEOTIDE SEQUENCE [LARGE SCALE GENOMIC DNA]</scope>
    <source>
        <tissue evidence="9">Pupae without intestine</tissue>
    </source>
</reference>
<protein>
    <recommendedName>
        <fullName evidence="6">Elongation factor Ts, mitochondrial</fullName>
        <shortName evidence="6">EF-Ts</shortName>
        <shortName evidence="6">EF-TsMt</shortName>
    </recommendedName>
</protein>
<dbReference type="HAMAP" id="MF_00050">
    <property type="entry name" value="EF_Ts"/>
    <property type="match status" value="1"/>
</dbReference>
<proteinExistence type="inferred from homology"/>
<dbReference type="SUPFAM" id="SSF54713">
    <property type="entry name" value="Elongation factor Ts (EF-Ts), dimerisation domain"/>
    <property type="match status" value="1"/>
</dbReference>
<comment type="similarity">
    <text evidence="1 6 7">Belongs to the EF-Ts family.</text>
</comment>
<evidence type="ECO:0000256" key="1">
    <source>
        <dbReference type="ARBA" id="ARBA00005532"/>
    </source>
</evidence>
<dbReference type="PANTHER" id="PTHR11741">
    <property type="entry name" value="ELONGATION FACTOR TS"/>
    <property type="match status" value="1"/>
</dbReference>
<gene>
    <name evidence="9" type="ORF">APICC_06217</name>
</gene>
<dbReference type="CDD" id="cd14275">
    <property type="entry name" value="UBA_EF-Ts"/>
    <property type="match status" value="1"/>
</dbReference>
<dbReference type="GO" id="GO:0003746">
    <property type="term" value="F:translation elongation factor activity"/>
    <property type="evidence" value="ECO:0007669"/>
    <property type="project" value="UniProtKB-UniRule"/>
</dbReference>
<dbReference type="OrthoDB" id="277235at2759"/>
<dbReference type="PANTHER" id="PTHR11741:SF0">
    <property type="entry name" value="ELONGATION FACTOR TS, MITOCHONDRIAL"/>
    <property type="match status" value="1"/>
</dbReference>
<dbReference type="Pfam" id="PF00889">
    <property type="entry name" value="EF_TS"/>
    <property type="match status" value="1"/>
</dbReference>
<dbReference type="PROSITE" id="PS01126">
    <property type="entry name" value="EF_TS_1"/>
    <property type="match status" value="1"/>
</dbReference>
<dbReference type="SUPFAM" id="SSF46934">
    <property type="entry name" value="UBA-like"/>
    <property type="match status" value="1"/>
</dbReference>
<keyword evidence="10" id="KW-1185">Reference proteome</keyword>
<evidence type="ECO:0000256" key="6">
    <source>
        <dbReference type="HAMAP-Rule" id="MF_03135"/>
    </source>
</evidence>
<evidence type="ECO:0000256" key="3">
    <source>
        <dbReference type="ARBA" id="ARBA00022917"/>
    </source>
</evidence>
<name>A0A2A3EIN6_APICC</name>
<organism evidence="9 10">
    <name type="scientific">Apis cerana cerana</name>
    <name type="common">Oriental honeybee</name>
    <dbReference type="NCBI Taxonomy" id="94128"/>
    <lineage>
        <taxon>Eukaryota</taxon>
        <taxon>Metazoa</taxon>
        <taxon>Ecdysozoa</taxon>
        <taxon>Arthropoda</taxon>
        <taxon>Hexapoda</taxon>
        <taxon>Insecta</taxon>
        <taxon>Pterygota</taxon>
        <taxon>Neoptera</taxon>
        <taxon>Endopterygota</taxon>
        <taxon>Hymenoptera</taxon>
        <taxon>Apocrita</taxon>
        <taxon>Aculeata</taxon>
        <taxon>Apoidea</taxon>
        <taxon>Anthophila</taxon>
        <taxon>Apidae</taxon>
        <taxon>Apis</taxon>
    </lineage>
</organism>
<evidence type="ECO:0000256" key="4">
    <source>
        <dbReference type="ARBA" id="ARBA00022946"/>
    </source>
</evidence>
<comment type="function">
    <text evidence="6 7">Associates with the EF-Tu.GDP complex and induces the exchange of GDP to GTP. It remains bound to the aminoacyl-tRNA.EF-Tu.GTP complex up to the GTP hydrolysis stage on the ribosome.</text>
</comment>
<evidence type="ECO:0000256" key="7">
    <source>
        <dbReference type="RuleBase" id="RU000642"/>
    </source>
</evidence>
<keyword evidence="5 6" id="KW-0496">Mitochondrion</keyword>
<dbReference type="Pfam" id="PF25025">
    <property type="entry name" value="EF-Ts_N"/>
    <property type="match status" value="1"/>
</dbReference>
<dbReference type="NCBIfam" id="TIGR00116">
    <property type="entry name" value="tsf"/>
    <property type="match status" value="1"/>
</dbReference>
<comment type="subcellular location">
    <subcellularLocation>
        <location evidence="6">Mitochondrion</location>
    </subcellularLocation>
</comment>
<dbReference type="EMBL" id="KZ288250">
    <property type="protein sequence ID" value="PBC31069.1"/>
    <property type="molecule type" value="Genomic_DNA"/>
</dbReference>
<dbReference type="InterPro" id="IPR009060">
    <property type="entry name" value="UBA-like_sf"/>
</dbReference>
<dbReference type="FunFam" id="1.10.8.10:FF:000031">
    <property type="entry name" value="Elongation factor Ts, mitochondrial"/>
    <property type="match status" value="1"/>
</dbReference>
<dbReference type="Gene3D" id="3.30.479.20">
    <property type="entry name" value="Elongation factor Ts, dimerisation domain"/>
    <property type="match status" value="2"/>
</dbReference>
<dbReference type="Gene3D" id="1.10.8.10">
    <property type="entry name" value="DNA helicase RuvA subunit, C-terminal domain"/>
    <property type="match status" value="1"/>
</dbReference>
<dbReference type="GO" id="GO:0070125">
    <property type="term" value="P:mitochondrial translational elongation"/>
    <property type="evidence" value="ECO:0007669"/>
    <property type="project" value="TreeGrafter"/>
</dbReference>
<dbReference type="STRING" id="94128.A0A2A3EIN6"/>
<dbReference type="InterPro" id="IPR014039">
    <property type="entry name" value="Transl_elong_EFTs/EF1B_dimer"/>
</dbReference>
<dbReference type="InterPro" id="IPR001816">
    <property type="entry name" value="Transl_elong_EFTs/EF1B"/>
</dbReference>